<accession>A0A4C1YFC6</accession>
<evidence type="ECO:0000313" key="2">
    <source>
        <dbReference type="Proteomes" id="UP000299102"/>
    </source>
</evidence>
<evidence type="ECO:0000313" key="1">
    <source>
        <dbReference type="EMBL" id="GBP74846.1"/>
    </source>
</evidence>
<dbReference type="Proteomes" id="UP000299102">
    <property type="component" value="Unassembled WGS sequence"/>
</dbReference>
<reference evidence="1 2" key="1">
    <citation type="journal article" date="2019" name="Commun. Biol.">
        <title>The bagworm genome reveals a unique fibroin gene that provides high tensile strength.</title>
        <authorList>
            <person name="Kono N."/>
            <person name="Nakamura H."/>
            <person name="Ohtoshi R."/>
            <person name="Tomita M."/>
            <person name="Numata K."/>
            <person name="Arakawa K."/>
        </authorList>
    </citation>
    <scope>NUCLEOTIDE SEQUENCE [LARGE SCALE GENOMIC DNA]</scope>
</reference>
<protein>
    <submittedName>
        <fullName evidence="1">Uncharacterized protein</fullName>
    </submittedName>
</protein>
<gene>
    <name evidence="1" type="ORF">EVAR_55344_1</name>
</gene>
<dbReference type="EMBL" id="BGZK01001225">
    <property type="protein sequence ID" value="GBP74846.1"/>
    <property type="molecule type" value="Genomic_DNA"/>
</dbReference>
<proteinExistence type="predicted"/>
<dbReference type="AlphaFoldDB" id="A0A4C1YFC6"/>
<organism evidence="1 2">
    <name type="scientific">Eumeta variegata</name>
    <name type="common">Bagworm moth</name>
    <name type="synonym">Eumeta japonica</name>
    <dbReference type="NCBI Taxonomy" id="151549"/>
    <lineage>
        <taxon>Eukaryota</taxon>
        <taxon>Metazoa</taxon>
        <taxon>Ecdysozoa</taxon>
        <taxon>Arthropoda</taxon>
        <taxon>Hexapoda</taxon>
        <taxon>Insecta</taxon>
        <taxon>Pterygota</taxon>
        <taxon>Neoptera</taxon>
        <taxon>Endopterygota</taxon>
        <taxon>Lepidoptera</taxon>
        <taxon>Glossata</taxon>
        <taxon>Ditrysia</taxon>
        <taxon>Tineoidea</taxon>
        <taxon>Psychidae</taxon>
        <taxon>Oiketicinae</taxon>
        <taxon>Eumeta</taxon>
    </lineage>
</organism>
<sequence>MTVLFVVENRVFTVTALDVCICTFRCVNLDCRLEGMEGRETISAAFGMIISENIQVARKLLTKLMVFLKEPLPSAAERRTSARGPLQAMRWGRQMTGKIRSRPDNFVKRAERERNLTRRVAVKSTTSSNIMTGRYRRAAGM</sequence>
<keyword evidence="2" id="KW-1185">Reference proteome</keyword>
<comment type="caution">
    <text evidence="1">The sequence shown here is derived from an EMBL/GenBank/DDBJ whole genome shotgun (WGS) entry which is preliminary data.</text>
</comment>
<name>A0A4C1YFC6_EUMVA</name>